<protein>
    <submittedName>
        <fullName evidence="1">Gp009</fullName>
    </submittedName>
</protein>
<dbReference type="EMBL" id="HQ728266">
    <property type="protein sequence ID" value="AEJ81528.1"/>
    <property type="molecule type" value="Genomic_DNA"/>
</dbReference>
<dbReference type="RefSeq" id="YP_007005745.1">
    <property type="nucleotide sequence ID" value="NC_019514.1"/>
</dbReference>
<keyword evidence="2" id="KW-1185">Reference proteome</keyword>
<dbReference type="Proteomes" id="UP000008893">
    <property type="component" value="Segment"/>
</dbReference>
<dbReference type="KEGG" id="vg:14013697"/>
<reference evidence="1 2" key="1">
    <citation type="journal article" date="2011" name="Appl. Environ. Microbiol.">
        <title>Novel Virulent and Broad-Host-Range Erwinia amylovora Bacteriophages Reveal a High Degree of Mosaicism and a Relationship to Enterobacteriaceae Phages.</title>
        <authorList>
            <person name="Born Y."/>
            <person name="Fieseler L."/>
            <person name="Marazzi J."/>
            <person name="Lurz R."/>
            <person name="Duffy B."/>
            <person name="Loessner M.J."/>
        </authorList>
    </citation>
    <scope>NUCLEOTIDE SEQUENCE [LARGE SCALE GENOMIC DNA]</scope>
</reference>
<sequence length="39" mass="4544">MSMAEMALPPACYEAEKNLQLINLLNSREQVGEFYKPKW</sequence>
<evidence type="ECO:0000313" key="2">
    <source>
        <dbReference type="Proteomes" id="UP000008893"/>
    </source>
</evidence>
<organism evidence="1 2">
    <name type="scientific">Erwinia phage vB_EamP-S6</name>
    <dbReference type="NCBI Taxonomy" id="1051675"/>
    <lineage>
        <taxon>Viruses</taxon>
        <taxon>Duplodnaviria</taxon>
        <taxon>Heunggongvirae</taxon>
        <taxon>Uroviricota</taxon>
        <taxon>Caudoviricetes</taxon>
        <taxon>Schitoviridae</taxon>
        <taxon>Waedenswilvirus</taxon>
        <taxon>Waedenswilvirus S6</taxon>
    </lineage>
</organism>
<accession>G0YQA1</accession>
<name>G0YQA1_9CAUD</name>
<evidence type="ECO:0000313" key="1">
    <source>
        <dbReference type="EMBL" id="AEJ81528.1"/>
    </source>
</evidence>
<dbReference type="GeneID" id="14013697"/>
<proteinExistence type="predicted"/>